<evidence type="ECO:0000256" key="4">
    <source>
        <dbReference type="ARBA" id="ARBA00022692"/>
    </source>
</evidence>
<gene>
    <name evidence="11" type="ORF">THAR02_04807</name>
</gene>
<keyword evidence="6 9" id="KW-0472">Membrane</keyword>
<evidence type="ECO:0000256" key="2">
    <source>
        <dbReference type="ARBA" id="ARBA00010992"/>
    </source>
</evidence>
<feature type="transmembrane region" description="Helical" evidence="9">
    <location>
        <begin position="341"/>
        <end position="361"/>
    </location>
</feature>
<dbReference type="GO" id="GO:0016020">
    <property type="term" value="C:membrane"/>
    <property type="evidence" value="ECO:0007669"/>
    <property type="project" value="UniProtKB-SubCell"/>
</dbReference>
<dbReference type="EMBL" id="JOKZ01000124">
    <property type="protein sequence ID" value="KKP03091.1"/>
    <property type="molecule type" value="Genomic_DNA"/>
</dbReference>
<feature type="transmembrane region" description="Helical" evidence="9">
    <location>
        <begin position="221"/>
        <end position="242"/>
    </location>
</feature>
<feature type="transmembrane region" description="Helical" evidence="9">
    <location>
        <begin position="181"/>
        <end position="201"/>
    </location>
</feature>
<protein>
    <recommendedName>
        <fullName evidence="10">Major facilitator superfamily (MFS) profile domain-containing protein</fullName>
    </recommendedName>
</protein>
<sequence length="540" mass="59215">MAVTPEREDALDEYVDIDPAAAIATDDEHSLSIKEAFKRYPSSVFWAIAMSLTIVMEGYDTILIGSLFAYPSFVEKYGVYEPNLGQKSITGAWQAGLVNASSCGAVIGLVINGYVTEKFGHRIVTMIALVVMSAFIFITFFAPSIQVLTAGQVLVGIPWGIFAIMGSAYSSEVCPLALRGYLTSFVNICWVIGQFVAAGVLQGLVNNNTVWSFRIPFAIQWAWPIPLFILALLAPDSPWWLVRKGRLVDAEKSIRKLSSGLTDTQVKQKLAMMVHTDKFERAVQAESSYRDCFKGTNLRRTEIACMILSAQTLPGEAMCYSASYFFTQAGLPSADAYKLNLGSIALAFIATCLSWVLMTFFGRRTLLITGLGLLTLDLLVIGCLSYAAGSSAQWAQSALAMLWLGIYSATLGPQSFALAAEISATRLRSQTISLARNAYNVVNIVDNTVESYLINPTEANLKGKTAFFWFGLGVLTTTWAVFRLPETKNRTYEELDVLFERHVPAWKFSSAQIDVVAETEIIQAGEKGDKAQQIEFAEAV</sequence>
<dbReference type="SUPFAM" id="SSF103473">
    <property type="entry name" value="MFS general substrate transporter"/>
    <property type="match status" value="1"/>
</dbReference>
<keyword evidence="5 9" id="KW-1133">Transmembrane helix</keyword>
<dbReference type="InterPro" id="IPR003663">
    <property type="entry name" value="Sugar/inositol_transpt"/>
</dbReference>
<feature type="transmembrane region" description="Helical" evidence="9">
    <location>
        <begin position="91"/>
        <end position="111"/>
    </location>
</feature>
<dbReference type="InterPro" id="IPR005828">
    <property type="entry name" value="MFS_sugar_transport-like"/>
</dbReference>
<feature type="transmembrane region" description="Helical" evidence="9">
    <location>
        <begin position="400"/>
        <end position="420"/>
    </location>
</feature>
<evidence type="ECO:0000313" key="12">
    <source>
        <dbReference type="Proteomes" id="UP000034112"/>
    </source>
</evidence>
<dbReference type="Gene3D" id="1.20.1250.20">
    <property type="entry name" value="MFS general substrate transporter like domains"/>
    <property type="match status" value="1"/>
</dbReference>
<dbReference type="InterPro" id="IPR020846">
    <property type="entry name" value="MFS_dom"/>
</dbReference>
<evidence type="ECO:0000256" key="6">
    <source>
        <dbReference type="ARBA" id="ARBA00023136"/>
    </source>
</evidence>
<dbReference type="InterPro" id="IPR036259">
    <property type="entry name" value="MFS_trans_sf"/>
</dbReference>
<evidence type="ECO:0000313" key="11">
    <source>
        <dbReference type="EMBL" id="KKP03091.1"/>
    </source>
</evidence>
<evidence type="ECO:0000256" key="7">
    <source>
        <dbReference type="ARBA" id="ARBA00026248"/>
    </source>
</evidence>
<feature type="transmembrane region" description="Helical" evidence="9">
    <location>
        <begin position="123"/>
        <end position="142"/>
    </location>
</feature>
<evidence type="ECO:0000256" key="8">
    <source>
        <dbReference type="RuleBase" id="RU003346"/>
    </source>
</evidence>
<dbReference type="Proteomes" id="UP000034112">
    <property type="component" value="Unassembled WGS sequence"/>
</dbReference>
<evidence type="ECO:0000256" key="1">
    <source>
        <dbReference type="ARBA" id="ARBA00004141"/>
    </source>
</evidence>
<dbReference type="PANTHER" id="PTHR48022">
    <property type="entry name" value="PLASTIDIC GLUCOSE TRANSPORTER 4"/>
    <property type="match status" value="1"/>
</dbReference>
<keyword evidence="3 8" id="KW-0813">Transport</keyword>
<dbReference type="OrthoDB" id="6612291at2759"/>
<feature type="transmembrane region" description="Helical" evidence="9">
    <location>
        <begin position="466"/>
        <end position="482"/>
    </location>
</feature>
<dbReference type="PROSITE" id="PS50850">
    <property type="entry name" value="MFS"/>
    <property type="match status" value="1"/>
</dbReference>
<dbReference type="PROSITE" id="PS00217">
    <property type="entry name" value="SUGAR_TRANSPORT_2"/>
    <property type="match status" value="1"/>
</dbReference>
<accession>A0A0F9XDG7</accession>
<dbReference type="GO" id="GO:0005351">
    <property type="term" value="F:carbohydrate:proton symporter activity"/>
    <property type="evidence" value="ECO:0007669"/>
    <property type="project" value="TreeGrafter"/>
</dbReference>
<dbReference type="PANTHER" id="PTHR48022:SF5">
    <property type="entry name" value="ALPHA-GLUCOSIDES PERMEASE MPH2-RELATED"/>
    <property type="match status" value="1"/>
</dbReference>
<dbReference type="InterPro" id="IPR005829">
    <property type="entry name" value="Sugar_transporter_CS"/>
</dbReference>
<reference evidence="12" key="1">
    <citation type="journal article" date="2015" name="Genome Announc.">
        <title>Draft whole-genome sequence of the biocontrol agent Trichoderma harzianum T6776.</title>
        <authorList>
            <person name="Baroncelli R."/>
            <person name="Piaggeschi G."/>
            <person name="Fiorini L."/>
            <person name="Bertolini E."/>
            <person name="Zapparata A."/>
            <person name="Pe M.E."/>
            <person name="Sarrocco S."/>
            <person name="Vannacci G."/>
        </authorList>
    </citation>
    <scope>NUCLEOTIDE SEQUENCE [LARGE SCALE GENOMIC DNA]</scope>
    <source>
        <strain evidence="12">T6776</strain>
    </source>
</reference>
<comment type="subcellular location">
    <subcellularLocation>
        <location evidence="1">Membrane</location>
        <topology evidence="1">Multi-pass membrane protein</topology>
    </subcellularLocation>
</comment>
<evidence type="ECO:0000256" key="3">
    <source>
        <dbReference type="ARBA" id="ARBA00022448"/>
    </source>
</evidence>
<proteinExistence type="inferred from homology"/>
<feature type="domain" description="Major facilitator superfamily (MFS) profile" evidence="10">
    <location>
        <begin position="46"/>
        <end position="488"/>
    </location>
</feature>
<dbReference type="AlphaFoldDB" id="A0A0F9XDG7"/>
<feature type="transmembrane region" description="Helical" evidence="9">
    <location>
        <begin position="44"/>
        <end position="71"/>
    </location>
</feature>
<evidence type="ECO:0000259" key="10">
    <source>
        <dbReference type="PROSITE" id="PS50850"/>
    </source>
</evidence>
<comment type="caution">
    <text evidence="11">The sequence shown here is derived from an EMBL/GenBank/DDBJ whole genome shotgun (WGS) entry which is preliminary data.</text>
</comment>
<keyword evidence="4 9" id="KW-0812">Transmembrane</keyword>
<organism evidence="11 12">
    <name type="scientific">Trichoderma harzianum</name>
    <name type="common">Hypocrea lixii</name>
    <dbReference type="NCBI Taxonomy" id="5544"/>
    <lineage>
        <taxon>Eukaryota</taxon>
        <taxon>Fungi</taxon>
        <taxon>Dikarya</taxon>
        <taxon>Ascomycota</taxon>
        <taxon>Pezizomycotina</taxon>
        <taxon>Sordariomycetes</taxon>
        <taxon>Hypocreomycetidae</taxon>
        <taxon>Hypocreales</taxon>
        <taxon>Hypocreaceae</taxon>
        <taxon>Trichoderma</taxon>
    </lineage>
</organism>
<evidence type="ECO:0000256" key="5">
    <source>
        <dbReference type="ARBA" id="ARBA00022989"/>
    </source>
</evidence>
<comment type="similarity">
    <text evidence="2 8">Belongs to the major facilitator superfamily. Sugar transporter (TC 2.A.1.1) family.</text>
</comment>
<feature type="transmembrane region" description="Helical" evidence="9">
    <location>
        <begin position="148"/>
        <end position="169"/>
    </location>
</feature>
<name>A0A0F9XDG7_TRIHA</name>
<dbReference type="GO" id="GO:0000023">
    <property type="term" value="P:maltose metabolic process"/>
    <property type="evidence" value="ECO:0007669"/>
    <property type="project" value="UniProtKB-KW"/>
</dbReference>
<dbReference type="NCBIfam" id="TIGR00879">
    <property type="entry name" value="SP"/>
    <property type="match status" value="1"/>
</dbReference>
<evidence type="ECO:0000256" key="9">
    <source>
        <dbReference type="SAM" id="Phobius"/>
    </source>
</evidence>
<dbReference type="Pfam" id="PF00083">
    <property type="entry name" value="Sugar_tr"/>
    <property type="match status" value="1"/>
</dbReference>
<feature type="transmembrane region" description="Helical" evidence="9">
    <location>
        <begin position="367"/>
        <end position="388"/>
    </location>
</feature>
<dbReference type="OMA" id="ISWFYIY"/>
<keyword evidence="7" id="KW-0462">Maltose metabolism</keyword>
<dbReference type="FunFam" id="1.20.1250.20:FF:000078">
    <property type="entry name" value="MFS maltose transporter, putative"/>
    <property type="match status" value="1"/>
</dbReference>
<dbReference type="InterPro" id="IPR050360">
    <property type="entry name" value="MFS_Sugar_Transporters"/>
</dbReference>